<sequence length="133" mass="15272">MLEEEAGSCDPTMGLGVVARTFAYLYLCYFGAAVAHHFYGFDDRDISYRTSVPKRLNDGTLKPEDLDERGRPPPEPGADVKVVKNFFRTLFSRPEGPIMPWIRGERAWADFPDNYEEPQENYLRAHPDFVPKK</sequence>
<protein>
    <recommendedName>
        <fullName evidence="5">Transmembrane protein</fullName>
    </recommendedName>
</protein>
<keyword evidence="2" id="KW-0472">Membrane</keyword>
<comment type="caution">
    <text evidence="3">The sequence shown here is derived from an EMBL/GenBank/DDBJ whole genome shotgun (WGS) entry which is preliminary data.</text>
</comment>
<keyword evidence="2" id="KW-0812">Transmembrane</keyword>
<dbReference type="EMBL" id="BDGG01000005">
    <property type="protein sequence ID" value="GAU99898.1"/>
    <property type="molecule type" value="Genomic_DNA"/>
</dbReference>
<evidence type="ECO:0008006" key="5">
    <source>
        <dbReference type="Google" id="ProtNLM"/>
    </source>
</evidence>
<evidence type="ECO:0000256" key="1">
    <source>
        <dbReference type="SAM" id="MobiDB-lite"/>
    </source>
</evidence>
<evidence type="ECO:0000313" key="3">
    <source>
        <dbReference type="EMBL" id="GAU99898.1"/>
    </source>
</evidence>
<evidence type="ECO:0000313" key="4">
    <source>
        <dbReference type="Proteomes" id="UP000186922"/>
    </source>
</evidence>
<gene>
    <name evidence="3" type="primary">RvY_10834-1</name>
    <name evidence="3" type="synonym">RvY_10834.1</name>
    <name evidence="3" type="ORF">RvY_10834</name>
</gene>
<organism evidence="3 4">
    <name type="scientific">Ramazzottius varieornatus</name>
    <name type="common">Water bear</name>
    <name type="synonym">Tardigrade</name>
    <dbReference type="NCBI Taxonomy" id="947166"/>
    <lineage>
        <taxon>Eukaryota</taxon>
        <taxon>Metazoa</taxon>
        <taxon>Ecdysozoa</taxon>
        <taxon>Tardigrada</taxon>
        <taxon>Eutardigrada</taxon>
        <taxon>Parachela</taxon>
        <taxon>Hypsibioidea</taxon>
        <taxon>Ramazzottiidae</taxon>
        <taxon>Ramazzottius</taxon>
    </lineage>
</organism>
<feature type="region of interest" description="Disordered" evidence="1">
    <location>
        <begin position="52"/>
        <end position="78"/>
    </location>
</feature>
<keyword evidence="4" id="KW-1185">Reference proteome</keyword>
<dbReference type="AlphaFoldDB" id="A0A1D1VN19"/>
<accession>A0A1D1VN19</accession>
<feature type="transmembrane region" description="Helical" evidence="2">
    <location>
        <begin position="23"/>
        <end position="41"/>
    </location>
</feature>
<dbReference type="Proteomes" id="UP000186922">
    <property type="component" value="Unassembled WGS sequence"/>
</dbReference>
<evidence type="ECO:0000256" key="2">
    <source>
        <dbReference type="SAM" id="Phobius"/>
    </source>
</evidence>
<name>A0A1D1VN19_RAMVA</name>
<keyword evidence="2" id="KW-1133">Transmembrane helix</keyword>
<reference evidence="3 4" key="1">
    <citation type="journal article" date="2016" name="Nat. Commun.">
        <title>Extremotolerant tardigrade genome and improved radiotolerance of human cultured cells by tardigrade-unique protein.</title>
        <authorList>
            <person name="Hashimoto T."/>
            <person name="Horikawa D.D."/>
            <person name="Saito Y."/>
            <person name="Kuwahara H."/>
            <person name="Kozuka-Hata H."/>
            <person name="Shin-I T."/>
            <person name="Minakuchi Y."/>
            <person name="Ohishi K."/>
            <person name="Motoyama A."/>
            <person name="Aizu T."/>
            <person name="Enomoto A."/>
            <person name="Kondo K."/>
            <person name="Tanaka S."/>
            <person name="Hara Y."/>
            <person name="Koshikawa S."/>
            <person name="Sagara H."/>
            <person name="Miura T."/>
            <person name="Yokobori S."/>
            <person name="Miyagawa K."/>
            <person name="Suzuki Y."/>
            <person name="Kubo T."/>
            <person name="Oyama M."/>
            <person name="Kohara Y."/>
            <person name="Fujiyama A."/>
            <person name="Arakawa K."/>
            <person name="Katayama T."/>
            <person name="Toyoda A."/>
            <person name="Kunieda T."/>
        </authorList>
    </citation>
    <scope>NUCLEOTIDE SEQUENCE [LARGE SCALE GENOMIC DNA]</scope>
    <source>
        <strain evidence="3 4">YOKOZUNA-1</strain>
    </source>
</reference>
<proteinExistence type="predicted"/>
<feature type="compositionally biased region" description="Basic and acidic residues" evidence="1">
    <location>
        <begin position="55"/>
        <end position="72"/>
    </location>
</feature>